<dbReference type="Pfam" id="PF00825">
    <property type="entry name" value="Ribonuclease_P"/>
    <property type="match status" value="1"/>
</dbReference>
<evidence type="ECO:0000256" key="3">
    <source>
        <dbReference type="ARBA" id="ARBA00022722"/>
    </source>
</evidence>
<sequence>MLGRAHRMSDGRDFAATVRRGRKVAQPLLVAHVRAGTDSQTRVGLVVSKAVGSAVVRNRVKRRLRHLMRARLADLPPGTDVVVRALPQAADATSQHLGEQLDVAIARSLAGAPR</sequence>
<dbReference type="InterPro" id="IPR020568">
    <property type="entry name" value="Ribosomal_Su5_D2-typ_SF"/>
</dbReference>
<accession>A0ABP5HPL7</accession>
<dbReference type="NCBIfam" id="TIGR00188">
    <property type="entry name" value="rnpA"/>
    <property type="match status" value="1"/>
</dbReference>
<keyword evidence="3 7" id="KW-0540">Nuclease</keyword>
<evidence type="ECO:0000256" key="5">
    <source>
        <dbReference type="ARBA" id="ARBA00022801"/>
    </source>
</evidence>
<comment type="similarity">
    <text evidence="7">Belongs to the RnpA family.</text>
</comment>
<comment type="function">
    <text evidence="1 7">RNaseP catalyzes the removal of the 5'-leader sequence from pre-tRNA to produce the mature 5'-terminus. It can also cleave other RNA substrates such as 4.5S RNA. The protein component plays an auxiliary but essential role in vivo by binding to the 5'-leader sequence and broadening the substrate specificity of the ribozyme.</text>
</comment>
<evidence type="ECO:0000256" key="6">
    <source>
        <dbReference type="ARBA" id="ARBA00022884"/>
    </source>
</evidence>
<dbReference type="SUPFAM" id="SSF54211">
    <property type="entry name" value="Ribosomal protein S5 domain 2-like"/>
    <property type="match status" value="1"/>
</dbReference>
<keyword evidence="6 7" id="KW-0694">RNA-binding</keyword>
<comment type="caution">
    <text evidence="9">The sequence shown here is derived from an EMBL/GenBank/DDBJ whole genome shotgun (WGS) entry which is preliminary data.</text>
</comment>
<proteinExistence type="inferred from homology"/>
<keyword evidence="4 7" id="KW-0255">Endonuclease</keyword>
<dbReference type="PANTHER" id="PTHR33992">
    <property type="entry name" value="RIBONUCLEASE P PROTEIN COMPONENT"/>
    <property type="match status" value="1"/>
</dbReference>
<dbReference type="InterPro" id="IPR020539">
    <property type="entry name" value="RNase_P_CS"/>
</dbReference>
<evidence type="ECO:0000256" key="4">
    <source>
        <dbReference type="ARBA" id="ARBA00022759"/>
    </source>
</evidence>
<dbReference type="EC" id="3.1.26.5" evidence="7 8"/>
<gene>
    <name evidence="7 9" type="primary">rnpA</name>
    <name evidence="9" type="ORF">GCM10009821_20880</name>
</gene>
<organism evidence="9 10">
    <name type="scientific">Aeromicrobium halocynthiae</name>
    <dbReference type="NCBI Taxonomy" id="560557"/>
    <lineage>
        <taxon>Bacteria</taxon>
        <taxon>Bacillati</taxon>
        <taxon>Actinomycetota</taxon>
        <taxon>Actinomycetes</taxon>
        <taxon>Propionibacteriales</taxon>
        <taxon>Nocardioidaceae</taxon>
        <taxon>Aeromicrobium</taxon>
    </lineage>
</organism>
<evidence type="ECO:0000313" key="9">
    <source>
        <dbReference type="EMBL" id="GAA2080344.1"/>
    </source>
</evidence>
<keyword evidence="5 7" id="KW-0378">Hydrolase</keyword>
<keyword evidence="2 7" id="KW-0819">tRNA processing</keyword>
<evidence type="ECO:0000313" key="10">
    <source>
        <dbReference type="Proteomes" id="UP001501480"/>
    </source>
</evidence>
<dbReference type="InterPro" id="IPR000100">
    <property type="entry name" value="RNase_P"/>
</dbReference>
<dbReference type="EMBL" id="BAAAPY010000007">
    <property type="protein sequence ID" value="GAA2080344.1"/>
    <property type="molecule type" value="Genomic_DNA"/>
</dbReference>
<dbReference type="InterPro" id="IPR014721">
    <property type="entry name" value="Ribsml_uS5_D2-typ_fold_subgr"/>
</dbReference>
<comment type="subunit">
    <text evidence="7">Consists of a catalytic RNA component (M1 or rnpB) and a protein subunit.</text>
</comment>
<comment type="catalytic activity">
    <reaction evidence="7">
        <text>Endonucleolytic cleavage of RNA, removing 5'-extranucleotides from tRNA precursor.</text>
        <dbReference type="EC" id="3.1.26.5"/>
    </reaction>
</comment>
<reference evidence="10" key="1">
    <citation type="journal article" date="2019" name="Int. J. Syst. Evol. Microbiol.">
        <title>The Global Catalogue of Microorganisms (GCM) 10K type strain sequencing project: providing services to taxonomists for standard genome sequencing and annotation.</title>
        <authorList>
            <consortium name="The Broad Institute Genomics Platform"/>
            <consortium name="The Broad Institute Genome Sequencing Center for Infectious Disease"/>
            <person name="Wu L."/>
            <person name="Ma J."/>
        </authorList>
    </citation>
    <scope>NUCLEOTIDE SEQUENCE [LARGE SCALE GENOMIC DNA]</scope>
    <source>
        <strain evidence="10">JCM 15749</strain>
    </source>
</reference>
<protein>
    <recommendedName>
        <fullName evidence="7 8">Ribonuclease P protein component</fullName>
        <shortName evidence="7">RNase P protein</shortName>
        <shortName evidence="7">RNaseP protein</shortName>
        <ecNumber evidence="7 8">3.1.26.5</ecNumber>
    </recommendedName>
    <alternativeName>
        <fullName evidence="7">Protein C5</fullName>
    </alternativeName>
</protein>
<evidence type="ECO:0000256" key="1">
    <source>
        <dbReference type="ARBA" id="ARBA00002663"/>
    </source>
</evidence>
<dbReference type="Proteomes" id="UP001501480">
    <property type="component" value="Unassembled WGS sequence"/>
</dbReference>
<evidence type="ECO:0000256" key="2">
    <source>
        <dbReference type="ARBA" id="ARBA00022694"/>
    </source>
</evidence>
<name>A0ABP5HPL7_9ACTN</name>
<dbReference type="PROSITE" id="PS00648">
    <property type="entry name" value="RIBONUCLEASE_P"/>
    <property type="match status" value="1"/>
</dbReference>
<dbReference type="PANTHER" id="PTHR33992:SF1">
    <property type="entry name" value="RIBONUCLEASE P PROTEIN COMPONENT"/>
    <property type="match status" value="1"/>
</dbReference>
<keyword evidence="10" id="KW-1185">Reference proteome</keyword>
<dbReference type="Gene3D" id="3.30.230.10">
    <property type="match status" value="1"/>
</dbReference>
<evidence type="ECO:0000256" key="8">
    <source>
        <dbReference type="NCBIfam" id="TIGR00188"/>
    </source>
</evidence>
<dbReference type="HAMAP" id="MF_00227">
    <property type="entry name" value="RNase_P"/>
    <property type="match status" value="1"/>
</dbReference>
<evidence type="ECO:0000256" key="7">
    <source>
        <dbReference type="HAMAP-Rule" id="MF_00227"/>
    </source>
</evidence>